<protein>
    <submittedName>
        <fullName evidence="2">Uncharacterized protein</fullName>
    </submittedName>
</protein>
<comment type="caution">
    <text evidence="2">The sequence shown here is derived from an EMBL/GenBank/DDBJ whole genome shotgun (WGS) entry which is preliminary data.</text>
</comment>
<feature type="region of interest" description="Disordered" evidence="1">
    <location>
        <begin position="49"/>
        <end position="168"/>
    </location>
</feature>
<accession>A0ABU7D767</accession>
<keyword evidence="3" id="KW-1185">Reference proteome</keyword>
<evidence type="ECO:0000313" key="3">
    <source>
        <dbReference type="Proteomes" id="UP001352852"/>
    </source>
</evidence>
<dbReference type="EMBL" id="JAHUTJ010017662">
    <property type="protein sequence ID" value="MED6271002.1"/>
    <property type="molecule type" value="Genomic_DNA"/>
</dbReference>
<name>A0ABU7D767_9TELE</name>
<proteinExistence type="predicted"/>
<feature type="compositionally biased region" description="Basic and acidic residues" evidence="1">
    <location>
        <begin position="52"/>
        <end position="61"/>
    </location>
</feature>
<sequence>MGVLEVEADRYRKACQNSYLNPHPVPPRTIAARRIAPAMDPIMILVPLGPAQRKEGRRKGAEEEEGQKQNNTTKKHTSEDSINTVRQQHQQEKERPMVRYLQTDREMKGRGRPSRLVAGEQGRSRGTTVTQRKKERVVLLCSHSPSPALSAGHPLAQGGCFGPKRAAA</sequence>
<gene>
    <name evidence="2" type="ORF">CHARACLAT_015989</name>
</gene>
<evidence type="ECO:0000256" key="1">
    <source>
        <dbReference type="SAM" id="MobiDB-lite"/>
    </source>
</evidence>
<evidence type="ECO:0000313" key="2">
    <source>
        <dbReference type="EMBL" id="MED6271002.1"/>
    </source>
</evidence>
<feature type="compositionally biased region" description="Basic and acidic residues" evidence="1">
    <location>
        <begin position="89"/>
        <end position="109"/>
    </location>
</feature>
<organism evidence="2 3">
    <name type="scientific">Characodon lateralis</name>
    <dbReference type="NCBI Taxonomy" id="208331"/>
    <lineage>
        <taxon>Eukaryota</taxon>
        <taxon>Metazoa</taxon>
        <taxon>Chordata</taxon>
        <taxon>Craniata</taxon>
        <taxon>Vertebrata</taxon>
        <taxon>Euteleostomi</taxon>
        <taxon>Actinopterygii</taxon>
        <taxon>Neopterygii</taxon>
        <taxon>Teleostei</taxon>
        <taxon>Neoteleostei</taxon>
        <taxon>Acanthomorphata</taxon>
        <taxon>Ovalentaria</taxon>
        <taxon>Atherinomorphae</taxon>
        <taxon>Cyprinodontiformes</taxon>
        <taxon>Goodeidae</taxon>
        <taxon>Characodon</taxon>
    </lineage>
</organism>
<dbReference type="Proteomes" id="UP001352852">
    <property type="component" value="Unassembled WGS sequence"/>
</dbReference>
<reference evidence="2 3" key="1">
    <citation type="submission" date="2021-06" db="EMBL/GenBank/DDBJ databases">
        <authorList>
            <person name="Palmer J.M."/>
        </authorList>
    </citation>
    <scope>NUCLEOTIDE SEQUENCE [LARGE SCALE GENOMIC DNA]</scope>
    <source>
        <strain evidence="2 3">CL_MEX2019</strain>
        <tissue evidence="2">Muscle</tissue>
    </source>
</reference>